<sequence>MAINVDPRSLIVEMLRVIAAPVSNQENTTFDFVSLATVLCGFMSMDLIIVLKIKEILQHPQRDGQMVKSLTASLVNREEEERHQKNLNENEQLKKQIAERPFVGEYYPSSVVGVTRAESGKQVDKFCGAPQSNKLRCTLGTAGPCPTSSGARQEQADPGQLSQLQAQDVILKGKLLLAASKLSPSPGSTVHPPPPPTTPPVTATKLPATKGLPLALRWNTDNTPTGGIRRETKKGTRSVLFFFCHRASFFLIRRLGAIYVDVREKKRESRYGELELQTTNRAAIWT</sequence>
<evidence type="ECO:0000313" key="2">
    <source>
        <dbReference type="EMBL" id="KAK3763357.1"/>
    </source>
</evidence>
<feature type="region of interest" description="Disordered" evidence="1">
    <location>
        <begin position="182"/>
        <end position="201"/>
    </location>
</feature>
<dbReference type="EMBL" id="JAWDGP010004569">
    <property type="protein sequence ID" value="KAK3763357.1"/>
    <property type="molecule type" value="Genomic_DNA"/>
</dbReference>
<evidence type="ECO:0000256" key="1">
    <source>
        <dbReference type="SAM" id="MobiDB-lite"/>
    </source>
</evidence>
<keyword evidence="3" id="KW-1185">Reference proteome</keyword>
<evidence type="ECO:0000313" key="3">
    <source>
        <dbReference type="Proteomes" id="UP001283361"/>
    </source>
</evidence>
<organism evidence="2 3">
    <name type="scientific">Elysia crispata</name>
    <name type="common">lettuce slug</name>
    <dbReference type="NCBI Taxonomy" id="231223"/>
    <lineage>
        <taxon>Eukaryota</taxon>
        <taxon>Metazoa</taxon>
        <taxon>Spiralia</taxon>
        <taxon>Lophotrochozoa</taxon>
        <taxon>Mollusca</taxon>
        <taxon>Gastropoda</taxon>
        <taxon>Heterobranchia</taxon>
        <taxon>Euthyneura</taxon>
        <taxon>Panpulmonata</taxon>
        <taxon>Sacoglossa</taxon>
        <taxon>Placobranchoidea</taxon>
        <taxon>Plakobranchidae</taxon>
        <taxon>Elysia</taxon>
    </lineage>
</organism>
<comment type="caution">
    <text evidence="2">The sequence shown here is derived from an EMBL/GenBank/DDBJ whole genome shotgun (WGS) entry which is preliminary data.</text>
</comment>
<name>A0AAE0Z5U5_9GAST</name>
<protein>
    <submittedName>
        <fullName evidence="2">Uncharacterized protein</fullName>
    </submittedName>
</protein>
<dbReference type="Proteomes" id="UP001283361">
    <property type="component" value="Unassembled WGS sequence"/>
</dbReference>
<proteinExistence type="predicted"/>
<gene>
    <name evidence="2" type="ORF">RRG08_053366</name>
</gene>
<accession>A0AAE0Z5U5</accession>
<dbReference type="AlphaFoldDB" id="A0AAE0Z5U5"/>
<reference evidence="2" key="1">
    <citation type="journal article" date="2023" name="G3 (Bethesda)">
        <title>A reference genome for the long-term kleptoplast-retaining sea slug Elysia crispata morphotype clarki.</title>
        <authorList>
            <person name="Eastman K.E."/>
            <person name="Pendleton A.L."/>
            <person name="Shaikh M.A."/>
            <person name="Suttiyut T."/>
            <person name="Ogas R."/>
            <person name="Tomko P."/>
            <person name="Gavelis G."/>
            <person name="Widhalm J.R."/>
            <person name="Wisecaver J.H."/>
        </authorList>
    </citation>
    <scope>NUCLEOTIDE SEQUENCE</scope>
    <source>
        <strain evidence="2">ECLA1</strain>
    </source>
</reference>